<protein>
    <recommendedName>
        <fullName evidence="6">G-protein coupled receptors family 1 profile domain-containing protein</fullName>
    </recommendedName>
</protein>
<proteinExistence type="predicted"/>
<dbReference type="Proteomes" id="UP001175271">
    <property type="component" value="Unassembled WGS sequence"/>
</dbReference>
<organism evidence="7 8">
    <name type="scientific">Steinernema hermaphroditum</name>
    <dbReference type="NCBI Taxonomy" id="289476"/>
    <lineage>
        <taxon>Eukaryota</taxon>
        <taxon>Metazoa</taxon>
        <taxon>Ecdysozoa</taxon>
        <taxon>Nematoda</taxon>
        <taxon>Chromadorea</taxon>
        <taxon>Rhabditida</taxon>
        <taxon>Tylenchina</taxon>
        <taxon>Panagrolaimomorpha</taxon>
        <taxon>Strongyloidoidea</taxon>
        <taxon>Steinernematidae</taxon>
        <taxon>Steinernema</taxon>
    </lineage>
</organism>
<feature type="domain" description="G-protein coupled receptors family 1 profile" evidence="6">
    <location>
        <begin position="1"/>
        <end position="137"/>
    </location>
</feature>
<dbReference type="GO" id="GO:0016020">
    <property type="term" value="C:membrane"/>
    <property type="evidence" value="ECO:0007669"/>
    <property type="project" value="UniProtKB-SubCell"/>
</dbReference>
<dbReference type="AlphaFoldDB" id="A0AA39MBL8"/>
<dbReference type="PANTHER" id="PTHR23360">
    <property type="entry name" value="G-PROTEIN COUPLED RECEPTORS FAMILY 1 PROFILE DOMAIN-CONTAINING PROTEIN-RELATED"/>
    <property type="match status" value="1"/>
</dbReference>
<feature type="transmembrane region" description="Helical" evidence="5">
    <location>
        <begin position="213"/>
        <end position="232"/>
    </location>
</feature>
<dbReference type="PROSITE" id="PS51885">
    <property type="entry name" value="NEPRILYSIN"/>
    <property type="match status" value="1"/>
</dbReference>
<dbReference type="InterPro" id="IPR024079">
    <property type="entry name" value="MetalloPept_cat_dom_sf"/>
</dbReference>
<sequence length="870" mass="98841">MQITLMCALAFDRFLAFVLPFRYLKFRDSRYLVACCILGISFGIFCITFAALNMEDGPIVACNPPLTYPLMVMPIWNDWSVTFDTLTLLLSIAALIAMAIRTYQLKRSSKRSNENEMLKKQKSLSKSCSVMIVIFLLTTYFGHFGMNIIRALGASQDVEDTVLTMAVLAAMVAYSQAFYVYFWSSRRYRDAFKEQLNFILPSNMKISLSESRFTMRLLVGLLLLIPLCPSFDPLQLSVLNQNLSSSVHPCDDFHEFVCNTQEYNGRSPAFVTSLQPFIVCVEEAFLNDNDPIVEFILPIVLEEKKKEALRKIGEKRTLEALKKLKNDPVIYFEVEPLNFIAVIFIDFNVTTTDYASAHPLIQGFVDGFFASAAESPKNDSDCNTHYITDKDGFTHIITPFNRSELEFVTLYLDQNRTVESYFNVTSDLSIEQQREIGRQLGLKTPALDWSQTVPYVYYEGKNLTVNPKTDFTRFITTFEASHPLVQGAVNAFFEFRKELNITKEDIVDFTNIFDTKWAEKVENDVLLDLKAKKPFKLSLLDTVANFDDAIHTVLQPLTKYVQLLTAKYIVENNLNPKKTKDKLSEVFAAIKDVIKSAVEKADWVNEDNKKVVLDRIATYQLAPGIPEKFLLNLEFLDAVIEKIQKEFLKKKAESPLPQGNSCSTNSSLSSNCDALCSINHYMELLQQSYDSNMESLKDLLPFIDFNINDFTTANAELLHDTLIVKPLSITNMDLPDPFLYGNYGSSFASSLMRSLVPLIRGLEEPKERCFASFDLGGWNVSTTLELARSIKIALKALLSQGRKTRGQREDAASDLQVFFYGLHAEECFPERVARKEEIYAMIPEFTEAFNCKPEQKMFGTEPVKGLCLAF</sequence>
<evidence type="ECO:0000256" key="5">
    <source>
        <dbReference type="SAM" id="Phobius"/>
    </source>
</evidence>
<evidence type="ECO:0000256" key="4">
    <source>
        <dbReference type="ARBA" id="ARBA00023136"/>
    </source>
</evidence>
<dbReference type="InterPro" id="IPR042089">
    <property type="entry name" value="Peptidase_M13_dom_2"/>
</dbReference>
<dbReference type="InterPro" id="IPR047130">
    <property type="entry name" value="7TM_GPCR_Srsx_nematod"/>
</dbReference>
<evidence type="ECO:0000259" key="6">
    <source>
        <dbReference type="PROSITE" id="PS50262"/>
    </source>
</evidence>
<evidence type="ECO:0000256" key="3">
    <source>
        <dbReference type="ARBA" id="ARBA00022989"/>
    </source>
</evidence>
<feature type="transmembrane region" description="Helical" evidence="5">
    <location>
        <begin position="124"/>
        <end position="142"/>
    </location>
</feature>
<comment type="subcellular location">
    <subcellularLocation>
        <location evidence="1">Membrane</location>
    </subcellularLocation>
</comment>
<dbReference type="InterPro" id="IPR017452">
    <property type="entry name" value="GPCR_Rhodpsn_7TM"/>
</dbReference>
<dbReference type="Gene3D" id="1.10.1380.10">
    <property type="entry name" value="Neutral endopeptidase , domain2"/>
    <property type="match status" value="1"/>
</dbReference>
<dbReference type="SUPFAM" id="SSF55486">
    <property type="entry name" value="Metalloproteases ('zincins'), catalytic domain"/>
    <property type="match status" value="1"/>
</dbReference>
<keyword evidence="3 5" id="KW-1133">Transmembrane helix</keyword>
<dbReference type="Gene3D" id="3.40.390.10">
    <property type="entry name" value="Collagenase (Catalytic Domain)"/>
    <property type="match status" value="1"/>
</dbReference>
<dbReference type="SMART" id="SM01381">
    <property type="entry name" value="7TM_GPCR_Srsx"/>
    <property type="match status" value="1"/>
</dbReference>
<keyword evidence="4 5" id="KW-0472">Membrane</keyword>
<evidence type="ECO:0000313" key="7">
    <source>
        <dbReference type="EMBL" id="KAK0427863.1"/>
    </source>
</evidence>
<dbReference type="GO" id="GO:0006508">
    <property type="term" value="P:proteolysis"/>
    <property type="evidence" value="ECO:0007669"/>
    <property type="project" value="InterPro"/>
</dbReference>
<dbReference type="PROSITE" id="PS50262">
    <property type="entry name" value="G_PROTEIN_RECEP_F1_2"/>
    <property type="match status" value="1"/>
</dbReference>
<accession>A0AA39MBL8</accession>
<feature type="transmembrane region" description="Helical" evidence="5">
    <location>
        <begin position="31"/>
        <end position="52"/>
    </location>
</feature>
<dbReference type="GO" id="GO:0004222">
    <property type="term" value="F:metalloendopeptidase activity"/>
    <property type="evidence" value="ECO:0007669"/>
    <property type="project" value="InterPro"/>
</dbReference>
<evidence type="ECO:0000313" key="8">
    <source>
        <dbReference type="Proteomes" id="UP001175271"/>
    </source>
</evidence>
<keyword evidence="8" id="KW-1185">Reference proteome</keyword>
<reference evidence="7" key="1">
    <citation type="submission" date="2023-06" db="EMBL/GenBank/DDBJ databases">
        <title>Genomic analysis of the entomopathogenic nematode Steinernema hermaphroditum.</title>
        <authorList>
            <person name="Schwarz E.M."/>
            <person name="Heppert J.K."/>
            <person name="Baniya A."/>
            <person name="Schwartz H.T."/>
            <person name="Tan C.-H."/>
            <person name="Antoshechkin I."/>
            <person name="Sternberg P.W."/>
            <person name="Goodrich-Blair H."/>
            <person name="Dillman A.R."/>
        </authorList>
    </citation>
    <scope>NUCLEOTIDE SEQUENCE</scope>
    <source>
        <strain evidence="7">PS9179</strain>
        <tissue evidence="7">Whole animal</tissue>
    </source>
</reference>
<evidence type="ECO:0000256" key="2">
    <source>
        <dbReference type="ARBA" id="ARBA00022692"/>
    </source>
</evidence>
<dbReference type="PANTHER" id="PTHR23360:SF67">
    <property type="entry name" value="G-PROTEIN COUPLED RECEPTORS FAMILY 1 PROFILE DOMAIN-CONTAINING PROTEIN"/>
    <property type="match status" value="1"/>
</dbReference>
<dbReference type="GO" id="GO:0004930">
    <property type="term" value="F:G protein-coupled receptor activity"/>
    <property type="evidence" value="ECO:0007669"/>
    <property type="project" value="InterPro"/>
</dbReference>
<feature type="transmembrane region" description="Helical" evidence="5">
    <location>
        <begin position="162"/>
        <end position="183"/>
    </location>
</feature>
<dbReference type="EMBL" id="JAUCMV010000001">
    <property type="protein sequence ID" value="KAK0427863.1"/>
    <property type="molecule type" value="Genomic_DNA"/>
</dbReference>
<name>A0AA39MBL8_9BILA</name>
<keyword evidence="2 5" id="KW-0812">Transmembrane</keyword>
<dbReference type="Gene3D" id="1.20.1070.10">
    <property type="entry name" value="Rhodopsin 7-helix transmembrane proteins"/>
    <property type="match status" value="1"/>
</dbReference>
<dbReference type="InterPro" id="IPR000276">
    <property type="entry name" value="GPCR_Rhodpsn"/>
</dbReference>
<feature type="transmembrane region" description="Helical" evidence="5">
    <location>
        <begin position="79"/>
        <end position="103"/>
    </location>
</feature>
<dbReference type="SUPFAM" id="SSF81321">
    <property type="entry name" value="Family A G protein-coupled receptor-like"/>
    <property type="match status" value="1"/>
</dbReference>
<dbReference type="InterPro" id="IPR000718">
    <property type="entry name" value="Peptidase_M13"/>
</dbReference>
<comment type="caution">
    <text evidence="7">The sequence shown here is derived from an EMBL/GenBank/DDBJ whole genome shotgun (WGS) entry which is preliminary data.</text>
</comment>
<gene>
    <name evidence="7" type="ORF">QR680_010459</name>
</gene>
<dbReference type="InterPro" id="IPR019424">
    <property type="entry name" value="7TM_GPCR_Srsx"/>
</dbReference>
<evidence type="ECO:0000256" key="1">
    <source>
        <dbReference type="ARBA" id="ARBA00004370"/>
    </source>
</evidence>
<dbReference type="Pfam" id="PF10320">
    <property type="entry name" value="7TM_GPCR_Srsx"/>
    <property type="match status" value="1"/>
</dbReference>